<keyword evidence="1" id="KW-0812">Transmembrane</keyword>
<accession>A0ABW2BU28</accession>
<evidence type="ECO:0000313" key="2">
    <source>
        <dbReference type="EMBL" id="MFC6866500.1"/>
    </source>
</evidence>
<dbReference type="EMBL" id="JBHSXX010000001">
    <property type="protein sequence ID" value="MFC6866500.1"/>
    <property type="molecule type" value="Genomic_DNA"/>
</dbReference>
<proteinExistence type="predicted"/>
<feature type="transmembrane region" description="Helical" evidence="1">
    <location>
        <begin position="54"/>
        <end position="75"/>
    </location>
</feature>
<keyword evidence="1" id="KW-1133">Transmembrane helix</keyword>
<feature type="transmembrane region" description="Helical" evidence="1">
    <location>
        <begin position="26"/>
        <end position="48"/>
    </location>
</feature>
<dbReference type="Proteomes" id="UP001596337">
    <property type="component" value="Unassembled WGS sequence"/>
</dbReference>
<gene>
    <name evidence="2" type="ORF">ACFQGD_05025</name>
</gene>
<keyword evidence="1" id="KW-0472">Membrane</keyword>
<protein>
    <submittedName>
        <fullName evidence="2">DUF2530 domain-containing protein</fullName>
    </submittedName>
</protein>
<name>A0ABW2BU28_9PSEU</name>
<dbReference type="Pfam" id="PF10745">
    <property type="entry name" value="DUF2530"/>
    <property type="match status" value="1"/>
</dbReference>
<reference evidence="3" key="1">
    <citation type="journal article" date="2019" name="Int. J. Syst. Evol. Microbiol.">
        <title>The Global Catalogue of Microorganisms (GCM) 10K type strain sequencing project: providing services to taxonomists for standard genome sequencing and annotation.</title>
        <authorList>
            <consortium name="The Broad Institute Genomics Platform"/>
            <consortium name="The Broad Institute Genome Sequencing Center for Infectious Disease"/>
            <person name="Wu L."/>
            <person name="Ma J."/>
        </authorList>
    </citation>
    <scope>NUCLEOTIDE SEQUENCE [LARGE SCALE GENOMIC DNA]</scope>
    <source>
        <strain evidence="3">KCTC 32255</strain>
    </source>
</reference>
<keyword evidence="3" id="KW-1185">Reference proteome</keyword>
<dbReference type="RefSeq" id="WP_345395587.1">
    <property type="nucleotide sequence ID" value="NZ_BAABLA010000024.1"/>
</dbReference>
<evidence type="ECO:0000313" key="3">
    <source>
        <dbReference type="Proteomes" id="UP001596337"/>
    </source>
</evidence>
<comment type="caution">
    <text evidence="2">The sequence shown here is derived from an EMBL/GenBank/DDBJ whole genome shotgun (WGS) entry which is preliminary data.</text>
</comment>
<evidence type="ECO:0000256" key="1">
    <source>
        <dbReference type="SAM" id="Phobius"/>
    </source>
</evidence>
<dbReference type="InterPro" id="IPR019681">
    <property type="entry name" value="DUF2530"/>
</dbReference>
<organism evidence="2 3">
    <name type="scientific">Haloechinothrix salitolerans</name>
    <dbReference type="NCBI Taxonomy" id="926830"/>
    <lineage>
        <taxon>Bacteria</taxon>
        <taxon>Bacillati</taxon>
        <taxon>Actinomycetota</taxon>
        <taxon>Actinomycetes</taxon>
        <taxon>Pseudonocardiales</taxon>
        <taxon>Pseudonocardiaceae</taxon>
        <taxon>Haloechinothrix</taxon>
    </lineage>
</organism>
<sequence length="91" mass="9494">MTNPPDDVAPATPPELPKPLVDLTPAVLVGTSIWAITLATLVVLAVWFGHDADLWIRTSIAGVALGGVGLSIVAWQRRASRSGSRGAQRGL</sequence>